<name>M6RV01_LEPIR</name>
<reference evidence="1 2" key="1">
    <citation type="submission" date="2013-01" db="EMBL/GenBank/DDBJ databases">
        <authorList>
            <person name="Harkins D.M."/>
            <person name="Durkin A.S."/>
            <person name="Brinkac L.M."/>
            <person name="Haft D.H."/>
            <person name="Selengut J.D."/>
            <person name="Sanka R."/>
            <person name="DePew J."/>
            <person name="Purushe J."/>
            <person name="Picardeau M."/>
            <person name="Werts C."/>
            <person name="Goarant C."/>
            <person name="Vinetz J.M."/>
            <person name="Sutton G.G."/>
            <person name="Nierman W.C."/>
            <person name="Fouts D.E."/>
        </authorList>
    </citation>
    <scope>NUCLEOTIDE SEQUENCE [LARGE SCALE GENOMIC DNA]</scope>
    <source>
        <strain evidence="1 2">Verdun HP</strain>
    </source>
</reference>
<sequence length="116" mass="12681">MKKLKSLSVVFPSIREKVLKSIATSSSNLFQLEGTDISISPVISISQSSASIPQISTFNSSLEIKTSKTGHPVLIADGIALHSLIDPITESKRLLEGLKKEDEERVFLFLVPELVM</sequence>
<proteinExistence type="predicted"/>
<gene>
    <name evidence="1" type="ORF">LEP1GSC116_2934</name>
</gene>
<dbReference type="Proteomes" id="UP000012092">
    <property type="component" value="Unassembled WGS sequence"/>
</dbReference>
<organism evidence="1 2">
    <name type="scientific">Leptospira interrogans serovar Icterohaemorrhagiae str. Verdun HP</name>
    <dbReference type="NCBI Taxonomy" id="1049910"/>
    <lineage>
        <taxon>Bacteria</taxon>
        <taxon>Pseudomonadati</taxon>
        <taxon>Spirochaetota</taxon>
        <taxon>Spirochaetia</taxon>
        <taxon>Leptospirales</taxon>
        <taxon>Leptospiraceae</taxon>
        <taxon>Leptospira</taxon>
    </lineage>
</organism>
<accession>M6RV01</accession>
<protein>
    <submittedName>
        <fullName evidence="1">Uncharacterized protein</fullName>
    </submittedName>
</protein>
<dbReference type="PANTHER" id="PTHR41786:SF1">
    <property type="entry name" value="6-HYDROXYMETHYLPTERIN DIPHOSPHOKINASE MPTE-LIKE DOMAIN-CONTAINING PROTEIN"/>
    <property type="match status" value="1"/>
</dbReference>
<dbReference type="AlphaFoldDB" id="M6RV01"/>
<dbReference type="EMBL" id="AHNZ02000603">
    <property type="protein sequence ID" value="EMO04653.1"/>
    <property type="molecule type" value="Genomic_DNA"/>
</dbReference>
<comment type="caution">
    <text evidence="1">The sequence shown here is derived from an EMBL/GenBank/DDBJ whole genome shotgun (WGS) entry which is preliminary data.</text>
</comment>
<evidence type="ECO:0000313" key="1">
    <source>
        <dbReference type="EMBL" id="EMO04653.1"/>
    </source>
</evidence>
<dbReference type="PANTHER" id="PTHR41786">
    <property type="entry name" value="MOTILITY ACCESSORY FACTOR MAF"/>
    <property type="match status" value="1"/>
</dbReference>
<evidence type="ECO:0000313" key="2">
    <source>
        <dbReference type="Proteomes" id="UP000012092"/>
    </source>
</evidence>